<keyword evidence="6" id="KW-1185">Reference proteome</keyword>
<dbReference type="PRINTS" id="PR00032">
    <property type="entry name" value="HTHARAC"/>
</dbReference>
<evidence type="ECO:0000313" key="6">
    <source>
        <dbReference type="Proteomes" id="UP001239462"/>
    </source>
</evidence>
<dbReference type="Gene3D" id="2.60.120.10">
    <property type="entry name" value="Jelly Rolls"/>
    <property type="match status" value="1"/>
</dbReference>
<dbReference type="PANTHER" id="PTHR43280:SF28">
    <property type="entry name" value="HTH-TYPE TRANSCRIPTIONAL ACTIVATOR RHAS"/>
    <property type="match status" value="1"/>
</dbReference>
<dbReference type="InterPro" id="IPR003313">
    <property type="entry name" value="AraC-bd"/>
</dbReference>
<keyword evidence="3" id="KW-0804">Transcription</keyword>
<evidence type="ECO:0000256" key="1">
    <source>
        <dbReference type="ARBA" id="ARBA00023015"/>
    </source>
</evidence>
<evidence type="ECO:0000259" key="4">
    <source>
        <dbReference type="PROSITE" id="PS01124"/>
    </source>
</evidence>
<dbReference type="Pfam" id="PF12833">
    <property type="entry name" value="HTH_18"/>
    <property type="match status" value="1"/>
</dbReference>
<keyword evidence="2" id="KW-0238">DNA-binding</keyword>
<dbReference type="SMART" id="SM00342">
    <property type="entry name" value="HTH_ARAC"/>
    <property type="match status" value="1"/>
</dbReference>
<dbReference type="PROSITE" id="PS01124">
    <property type="entry name" value="HTH_ARAC_FAMILY_2"/>
    <property type="match status" value="1"/>
</dbReference>
<proteinExistence type="predicted"/>
<dbReference type="Pfam" id="PF02311">
    <property type="entry name" value="AraC_binding"/>
    <property type="match status" value="1"/>
</dbReference>
<dbReference type="InterPro" id="IPR018060">
    <property type="entry name" value="HTH_AraC"/>
</dbReference>
<dbReference type="InterPro" id="IPR037923">
    <property type="entry name" value="HTH-like"/>
</dbReference>
<feature type="domain" description="HTH araC/xylS-type" evidence="4">
    <location>
        <begin position="180"/>
        <end position="278"/>
    </location>
</feature>
<dbReference type="EMBL" id="JASZZN010000026">
    <property type="protein sequence ID" value="MDM4018795.1"/>
    <property type="molecule type" value="Genomic_DNA"/>
</dbReference>
<dbReference type="InterPro" id="IPR009057">
    <property type="entry name" value="Homeodomain-like_sf"/>
</dbReference>
<keyword evidence="1" id="KW-0805">Transcription regulation</keyword>
<reference evidence="5 6" key="1">
    <citation type="submission" date="2023-06" db="EMBL/GenBank/DDBJ databases">
        <title>Roseiconus lacunae JC819 isolated from Gulf of Mannar region, Tamil Nadu.</title>
        <authorList>
            <person name="Pk S."/>
            <person name="Ch S."/>
            <person name="Ch V.R."/>
        </authorList>
    </citation>
    <scope>NUCLEOTIDE SEQUENCE [LARGE SCALE GENOMIC DNA]</scope>
    <source>
        <strain evidence="5 6">JC819</strain>
    </source>
</reference>
<dbReference type="RefSeq" id="WP_289166721.1">
    <property type="nucleotide sequence ID" value="NZ_JASZZN010000026.1"/>
</dbReference>
<organism evidence="5 6">
    <name type="scientific">Roseiconus lacunae</name>
    <dbReference type="NCBI Taxonomy" id="2605694"/>
    <lineage>
        <taxon>Bacteria</taxon>
        <taxon>Pseudomonadati</taxon>
        <taxon>Planctomycetota</taxon>
        <taxon>Planctomycetia</taxon>
        <taxon>Pirellulales</taxon>
        <taxon>Pirellulaceae</taxon>
        <taxon>Roseiconus</taxon>
    </lineage>
</organism>
<dbReference type="SUPFAM" id="SSF46689">
    <property type="entry name" value="Homeodomain-like"/>
    <property type="match status" value="2"/>
</dbReference>
<dbReference type="SUPFAM" id="SSF51215">
    <property type="entry name" value="Regulatory protein AraC"/>
    <property type="match status" value="1"/>
</dbReference>
<name>A0ABT7PQK6_9BACT</name>
<sequence length="284" mass="32131">MSSRNKLTDRPLDEDLPDWGVLVLESHHSPQFTMDWREHDFLKLVFVLRGRGVIEFPDRVTHFRNGELVLVPPKTPNRIADAPDAASSLYICCISAKLMSFDAGIANLIKPGLVPTSGYDAGRVATQLRRMRHLQHSQQRSKKFGMVAAASRLIEWVVDAVEAQQTKPNIHASDDREAMQDYVRRLAMEFYEATTIDDAAKSLGMSRRTFTRLFQEITGQTWLTYVRKIAVNHAKHQLAQTGLSIASIAFECGFNDLSTFYRQFKSQTGVSPKAYRKRVNSSPS</sequence>
<dbReference type="InterPro" id="IPR020449">
    <property type="entry name" value="Tscrpt_reg_AraC-type_HTH"/>
</dbReference>
<dbReference type="InterPro" id="IPR014710">
    <property type="entry name" value="RmlC-like_jellyroll"/>
</dbReference>
<dbReference type="Gene3D" id="1.10.10.60">
    <property type="entry name" value="Homeodomain-like"/>
    <property type="match status" value="2"/>
</dbReference>
<accession>A0ABT7PQK6</accession>
<evidence type="ECO:0000313" key="5">
    <source>
        <dbReference type="EMBL" id="MDM4018795.1"/>
    </source>
</evidence>
<evidence type="ECO:0000256" key="2">
    <source>
        <dbReference type="ARBA" id="ARBA00023125"/>
    </source>
</evidence>
<dbReference type="Proteomes" id="UP001239462">
    <property type="component" value="Unassembled WGS sequence"/>
</dbReference>
<protein>
    <submittedName>
        <fullName evidence="5">AraC family transcriptional regulator</fullName>
    </submittedName>
</protein>
<evidence type="ECO:0000256" key="3">
    <source>
        <dbReference type="ARBA" id="ARBA00023163"/>
    </source>
</evidence>
<comment type="caution">
    <text evidence="5">The sequence shown here is derived from an EMBL/GenBank/DDBJ whole genome shotgun (WGS) entry which is preliminary data.</text>
</comment>
<gene>
    <name evidence="5" type="ORF">QTN89_25300</name>
</gene>
<dbReference type="PANTHER" id="PTHR43280">
    <property type="entry name" value="ARAC-FAMILY TRANSCRIPTIONAL REGULATOR"/>
    <property type="match status" value="1"/>
</dbReference>